<protein>
    <recommendedName>
        <fullName evidence="1">VQ domain-containing protein</fullName>
    </recommendedName>
</protein>
<dbReference type="AlphaFoldDB" id="A0A8X8WHG9"/>
<name>A0A8X8WHG9_SALSN</name>
<reference evidence="2" key="1">
    <citation type="submission" date="2018-01" db="EMBL/GenBank/DDBJ databases">
        <authorList>
            <person name="Mao J.F."/>
        </authorList>
    </citation>
    <scope>NUCLEOTIDE SEQUENCE</scope>
    <source>
        <strain evidence="2">Huo1</strain>
        <tissue evidence="2">Leaf</tissue>
    </source>
</reference>
<sequence length="195" mass="22378">MKPNSLEAALARPKLAAVHDYSRSISKLKPKIRIIHIVEPEIITTTAEDFQQLVQRLTGKPVERKQSRNKKGNNASSVLLPHCIKTEEAPVLQGARRMKVEVEEICDAEDHILFSTFLEDIDGLFHDMNESPTLFSFRSSQINVFGEMPLCYLLVNRHLRCSQLLIIESKIEQREDDNRHETRGEEVLGEWDSMI</sequence>
<dbReference type="Pfam" id="PF05678">
    <property type="entry name" value="VQ"/>
    <property type="match status" value="1"/>
</dbReference>
<dbReference type="InterPro" id="IPR039607">
    <property type="entry name" value="VQ_8/17/18/20/21/25"/>
</dbReference>
<comment type="caution">
    <text evidence="2">The sequence shown here is derived from an EMBL/GenBank/DDBJ whole genome shotgun (WGS) entry which is preliminary data.</text>
</comment>
<evidence type="ECO:0000259" key="1">
    <source>
        <dbReference type="Pfam" id="PF05678"/>
    </source>
</evidence>
<gene>
    <name evidence="2" type="ORF">SASPL_145669</name>
</gene>
<evidence type="ECO:0000313" key="2">
    <source>
        <dbReference type="EMBL" id="KAG6395078.1"/>
    </source>
</evidence>
<proteinExistence type="predicted"/>
<dbReference type="GO" id="GO:0005634">
    <property type="term" value="C:nucleus"/>
    <property type="evidence" value="ECO:0007669"/>
    <property type="project" value="TreeGrafter"/>
</dbReference>
<dbReference type="InterPro" id="IPR008889">
    <property type="entry name" value="VQ"/>
</dbReference>
<accession>A0A8X8WHG9</accession>
<dbReference type="EMBL" id="PNBA02000017">
    <property type="protein sequence ID" value="KAG6395078.1"/>
    <property type="molecule type" value="Genomic_DNA"/>
</dbReference>
<reference evidence="2" key="2">
    <citation type="submission" date="2020-08" db="EMBL/GenBank/DDBJ databases">
        <title>Plant Genome Project.</title>
        <authorList>
            <person name="Zhang R.-G."/>
        </authorList>
    </citation>
    <scope>NUCLEOTIDE SEQUENCE</scope>
    <source>
        <strain evidence="2">Huo1</strain>
        <tissue evidence="2">Leaf</tissue>
    </source>
</reference>
<feature type="domain" description="VQ" evidence="1">
    <location>
        <begin position="37"/>
        <end position="61"/>
    </location>
</feature>
<dbReference type="PANTHER" id="PTHR33143">
    <property type="entry name" value="F16F4.1 PROTEIN-RELATED"/>
    <property type="match status" value="1"/>
</dbReference>
<dbReference type="PANTHER" id="PTHR33143:SF3">
    <property type="entry name" value="VQ MOTIF-CONTAINING PROTEIN 17-RELATED"/>
    <property type="match status" value="1"/>
</dbReference>
<organism evidence="2">
    <name type="scientific">Salvia splendens</name>
    <name type="common">Scarlet sage</name>
    <dbReference type="NCBI Taxonomy" id="180675"/>
    <lineage>
        <taxon>Eukaryota</taxon>
        <taxon>Viridiplantae</taxon>
        <taxon>Streptophyta</taxon>
        <taxon>Embryophyta</taxon>
        <taxon>Tracheophyta</taxon>
        <taxon>Spermatophyta</taxon>
        <taxon>Magnoliopsida</taxon>
        <taxon>eudicotyledons</taxon>
        <taxon>Gunneridae</taxon>
        <taxon>Pentapetalae</taxon>
        <taxon>asterids</taxon>
        <taxon>lamiids</taxon>
        <taxon>Lamiales</taxon>
        <taxon>Lamiaceae</taxon>
        <taxon>Nepetoideae</taxon>
        <taxon>Mentheae</taxon>
        <taxon>Salviinae</taxon>
        <taxon>Salvia</taxon>
        <taxon>Salvia subgen. Calosphace</taxon>
        <taxon>core Calosphace</taxon>
    </lineage>
</organism>
<evidence type="ECO:0000313" key="3">
    <source>
        <dbReference type="Proteomes" id="UP000298416"/>
    </source>
</evidence>
<dbReference type="Proteomes" id="UP000298416">
    <property type="component" value="Unassembled WGS sequence"/>
</dbReference>
<keyword evidence="3" id="KW-1185">Reference proteome</keyword>